<dbReference type="AlphaFoldDB" id="A0A0C4E7Q9"/>
<gene>
    <name evidence="1" type="ORF">MAPG_08579</name>
</gene>
<dbReference type="OrthoDB" id="6079484at2759"/>
<proteinExistence type="predicted"/>
<dbReference type="VEuPathDB" id="FungiDB:MAPG_08579"/>
<reference evidence="2" key="4">
    <citation type="journal article" date="2015" name="G3 (Bethesda)">
        <title>Genome sequences of three phytopathogenic species of the Magnaporthaceae family of fungi.</title>
        <authorList>
            <person name="Okagaki L.H."/>
            <person name="Nunes C.C."/>
            <person name="Sailsbery J."/>
            <person name="Clay B."/>
            <person name="Brown D."/>
            <person name="John T."/>
            <person name="Oh Y."/>
            <person name="Young N."/>
            <person name="Fitzgerald M."/>
            <person name="Haas B.J."/>
            <person name="Zeng Q."/>
            <person name="Young S."/>
            <person name="Adiconis X."/>
            <person name="Fan L."/>
            <person name="Levin J.Z."/>
            <person name="Mitchell T.K."/>
            <person name="Okubara P.A."/>
            <person name="Farman M.L."/>
            <person name="Kohn L.M."/>
            <person name="Birren B."/>
            <person name="Ma L.-J."/>
            <person name="Dean R.A."/>
        </authorList>
    </citation>
    <scope>NUCLEOTIDE SEQUENCE</scope>
    <source>
        <strain evidence="2">ATCC 64411 / 73-15</strain>
    </source>
</reference>
<dbReference type="CDD" id="cd00303">
    <property type="entry name" value="retropepsin_like"/>
    <property type="match status" value="2"/>
</dbReference>
<reference evidence="1" key="2">
    <citation type="submission" date="2010-05" db="EMBL/GenBank/DDBJ databases">
        <title>The Genome Sequence of Magnaporthe poae strain ATCC 64411.</title>
        <authorList>
            <consortium name="The Broad Institute Genome Sequencing Platform"/>
            <consortium name="Broad Institute Genome Sequencing Center for Infectious Disease"/>
            <person name="Ma L.-J."/>
            <person name="Dead R."/>
            <person name="Young S."/>
            <person name="Zeng Q."/>
            <person name="Koehrsen M."/>
            <person name="Alvarado L."/>
            <person name="Berlin A."/>
            <person name="Chapman S.B."/>
            <person name="Chen Z."/>
            <person name="Freedman E."/>
            <person name="Gellesch M."/>
            <person name="Goldberg J."/>
            <person name="Griggs A."/>
            <person name="Gujja S."/>
            <person name="Heilman E.R."/>
            <person name="Heiman D."/>
            <person name="Hepburn T."/>
            <person name="Howarth C."/>
            <person name="Jen D."/>
            <person name="Larson L."/>
            <person name="Mehta T."/>
            <person name="Neiman D."/>
            <person name="Pearson M."/>
            <person name="Roberts A."/>
            <person name="Saif S."/>
            <person name="Shea T."/>
            <person name="Shenoy N."/>
            <person name="Sisk P."/>
            <person name="Stolte C."/>
            <person name="Sykes S."/>
            <person name="Walk T."/>
            <person name="White J."/>
            <person name="Yandava C."/>
            <person name="Haas B."/>
            <person name="Nusbaum C."/>
            <person name="Birren B."/>
        </authorList>
    </citation>
    <scope>NUCLEOTIDE SEQUENCE</scope>
    <source>
        <strain evidence="1">ATCC 64411</strain>
    </source>
</reference>
<dbReference type="SUPFAM" id="SSF50630">
    <property type="entry name" value="Acid proteases"/>
    <property type="match status" value="1"/>
</dbReference>
<evidence type="ECO:0000313" key="3">
    <source>
        <dbReference type="Proteomes" id="UP000011715"/>
    </source>
</evidence>
<name>A0A0C4E7Q9_MAGP6</name>
<protein>
    <submittedName>
        <fullName evidence="1 2">Uncharacterized protein</fullName>
    </submittedName>
</protein>
<dbReference type="Gene3D" id="2.40.70.10">
    <property type="entry name" value="Acid Proteases"/>
    <property type="match status" value="2"/>
</dbReference>
<keyword evidence="3" id="KW-1185">Reference proteome</keyword>
<dbReference type="Pfam" id="PF13650">
    <property type="entry name" value="Asp_protease_2"/>
    <property type="match status" value="1"/>
</dbReference>
<evidence type="ECO:0000313" key="2">
    <source>
        <dbReference type="EnsemblFungi" id="MAPG_08579T0"/>
    </source>
</evidence>
<dbReference type="Proteomes" id="UP000011715">
    <property type="component" value="Unassembled WGS sequence"/>
</dbReference>
<organism evidence="2 3">
    <name type="scientific">Magnaporthiopsis poae (strain ATCC 64411 / 73-15)</name>
    <name type="common">Kentucky bluegrass fungus</name>
    <name type="synonym">Magnaporthe poae</name>
    <dbReference type="NCBI Taxonomy" id="644358"/>
    <lineage>
        <taxon>Eukaryota</taxon>
        <taxon>Fungi</taxon>
        <taxon>Dikarya</taxon>
        <taxon>Ascomycota</taxon>
        <taxon>Pezizomycotina</taxon>
        <taxon>Sordariomycetes</taxon>
        <taxon>Sordariomycetidae</taxon>
        <taxon>Magnaporthales</taxon>
        <taxon>Magnaporthaceae</taxon>
        <taxon>Magnaporthiopsis</taxon>
    </lineage>
</organism>
<dbReference type="STRING" id="644358.A0A0C4E7Q9"/>
<dbReference type="EMBL" id="GL876973">
    <property type="protein sequence ID" value="KLU89608.1"/>
    <property type="molecule type" value="Genomic_DNA"/>
</dbReference>
<reference evidence="1" key="3">
    <citation type="submission" date="2011-03" db="EMBL/GenBank/DDBJ databases">
        <title>Annotation of Magnaporthe poae ATCC 64411.</title>
        <authorList>
            <person name="Ma L.-J."/>
            <person name="Dead R."/>
            <person name="Young S.K."/>
            <person name="Zeng Q."/>
            <person name="Gargeya S."/>
            <person name="Fitzgerald M."/>
            <person name="Haas B."/>
            <person name="Abouelleil A."/>
            <person name="Alvarado L."/>
            <person name="Arachchi H.M."/>
            <person name="Berlin A."/>
            <person name="Brown A."/>
            <person name="Chapman S.B."/>
            <person name="Chen Z."/>
            <person name="Dunbar C."/>
            <person name="Freedman E."/>
            <person name="Gearin G."/>
            <person name="Gellesch M."/>
            <person name="Goldberg J."/>
            <person name="Griggs A."/>
            <person name="Gujja S."/>
            <person name="Heiman D."/>
            <person name="Howarth C."/>
            <person name="Larson L."/>
            <person name="Lui A."/>
            <person name="MacDonald P.J.P."/>
            <person name="Mehta T."/>
            <person name="Montmayeur A."/>
            <person name="Murphy C."/>
            <person name="Neiman D."/>
            <person name="Pearson M."/>
            <person name="Priest M."/>
            <person name="Roberts A."/>
            <person name="Saif S."/>
            <person name="Shea T."/>
            <person name="Shenoy N."/>
            <person name="Sisk P."/>
            <person name="Stolte C."/>
            <person name="Sykes S."/>
            <person name="Yandava C."/>
            <person name="Wortman J."/>
            <person name="Nusbaum C."/>
            <person name="Birren B."/>
        </authorList>
    </citation>
    <scope>NUCLEOTIDE SEQUENCE</scope>
    <source>
        <strain evidence="1">ATCC 64411</strain>
    </source>
</reference>
<dbReference type="EnsemblFungi" id="MAPG_08579T0">
    <property type="protein sequence ID" value="MAPG_08579T0"/>
    <property type="gene ID" value="MAPG_08579"/>
</dbReference>
<dbReference type="eggNOG" id="ENOG502SS9D">
    <property type="taxonomic scope" value="Eukaryota"/>
</dbReference>
<reference evidence="3" key="1">
    <citation type="submission" date="2010-05" db="EMBL/GenBank/DDBJ databases">
        <title>The genome sequence of Magnaporthe poae strain ATCC 64411.</title>
        <authorList>
            <person name="Ma L.-J."/>
            <person name="Dead R."/>
            <person name="Young S."/>
            <person name="Zeng Q."/>
            <person name="Koehrsen M."/>
            <person name="Alvarado L."/>
            <person name="Berlin A."/>
            <person name="Chapman S.B."/>
            <person name="Chen Z."/>
            <person name="Freedman E."/>
            <person name="Gellesch M."/>
            <person name="Goldberg J."/>
            <person name="Griggs A."/>
            <person name="Gujja S."/>
            <person name="Heilman E.R."/>
            <person name="Heiman D."/>
            <person name="Hepburn T."/>
            <person name="Howarth C."/>
            <person name="Jen D."/>
            <person name="Larson L."/>
            <person name="Mehta T."/>
            <person name="Neiman D."/>
            <person name="Pearson M."/>
            <person name="Roberts A."/>
            <person name="Saif S."/>
            <person name="Shea T."/>
            <person name="Shenoy N."/>
            <person name="Sisk P."/>
            <person name="Stolte C."/>
            <person name="Sykes S."/>
            <person name="Walk T."/>
            <person name="White J."/>
            <person name="Yandava C."/>
            <person name="Haas B."/>
            <person name="Nusbaum C."/>
            <person name="Birren B."/>
        </authorList>
    </citation>
    <scope>NUCLEOTIDE SEQUENCE [LARGE SCALE GENOMIC DNA]</scope>
    <source>
        <strain evidence="3">ATCC 64411 / 73-15</strain>
    </source>
</reference>
<evidence type="ECO:0000313" key="1">
    <source>
        <dbReference type="EMBL" id="KLU89608.1"/>
    </source>
</evidence>
<dbReference type="EMBL" id="ADBL01002074">
    <property type="status" value="NOT_ANNOTATED_CDS"/>
    <property type="molecule type" value="Genomic_DNA"/>
</dbReference>
<dbReference type="InterPro" id="IPR021109">
    <property type="entry name" value="Peptidase_aspartic_dom_sf"/>
</dbReference>
<accession>A0A0C4E7Q9</accession>
<reference evidence="2" key="5">
    <citation type="submission" date="2015-06" db="UniProtKB">
        <authorList>
            <consortium name="EnsemblFungi"/>
        </authorList>
    </citation>
    <scope>IDENTIFICATION</scope>
    <source>
        <strain evidence="2">ATCC 64411</strain>
    </source>
</reference>
<sequence length="492" mass="53574">MTGERMDFGTYMQDVLNTMRKHAPIPKFSSPDTLVSCGKELDIYSTASTVLVPGFATSGRTELIIKHDFRRVSPALQRTNRISRIRVPGNINGIPVDALPDTGADDCYIDAAFARKGNLDILPTSKKRIVLGSGKTIKPVGEVRATWKFRSEHEAHPLVLYVLKTLADTNLALGSLFLKATKTFTEHRSRISRTANGVSSRKPPLKFHLLGGGTDRIRGYLDGTEVCALPDTGSQIMAMSTAMALRQKNCKIDTSPENRIRVQYADGSTKLARGLARGLDWDFGIQDEPQADCGLYCFDDPSPVHAGVGVGGEPPSNYKPDDDPVGFRVRGESVNCNCYVLDDLPVDVILGADFAPDLGIGGEPPSNYKLDDDPVGFRVQGRSVNCDFYVLDDLPVDVILSADFVLDLGVFMPKYEACFLPAAAAAAHGSESGGLGVFCNIRIVKKWFKRAFRRPRNTAHTSASSMSLLINLPLLPGPLSGILIKFRGGFFF</sequence>